<name>A0A0L6UR28_9BASI</name>
<dbReference type="STRING" id="27349.A0A0L6UR28"/>
<evidence type="ECO:0000313" key="3">
    <source>
        <dbReference type="Proteomes" id="UP000037035"/>
    </source>
</evidence>
<reference evidence="2 3" key="1">
    <citation type="submission" date="2015-08" db="EMBL/GenBank/DDBJ databases">
        <title>Next Generation Sequencing and Analysis of the Genome of Puccinia sorghi L Schw, the Causal Agent of Maize Common Rust.</title>
        <authorList>
            <person name="Rochi L."/>
            <person name="Burguener G."/>
            <person name="Darino M."/>
            <person name="Turjanski A."/>
            <person name="Kreff E."/>
            <person name="Dieguez M.J."/>
            <person name="Sacco F."/>
        </authorList>
    </citation>
    <scope>NUCLEOTIDE SEQUENCE [LARGE SCALE GENOMIC DNA]</scope>
    <source>
        <strain evidence="2 3">RO10H11247</strain>
    </source>
</reference>
<evidence type="ECO:0000313" key="2">
    <source>
        <dbReference type="EMBL" id="KNZ50986.1"/>
    </source>
</evidence>
<proteinExistence type="predicted"/>
<protein>
    <submittedName>
        <fullName evidence="2">Uncharacterized protein</fullName>
    </submittedName>
</protein>
<sequence>MCSLGICTLISCRCFWKCASLLIKCNKTALMVLYKLTFPFVSVVDPLLGCGCSGRWLHWMVVSAGGLISISRSFNGDVYFLRVCFIIWSKTKLPFWAAKCLVFGRWRRGIVTLACGPEPHFATLYRTFSQASSVDSPNLEDIVLHFLEENKNKIMGLQINRYLINLLQGQKKWARILFAQNLYIHTHDNYFLQRHNTAGRLGSPYKKLILSGGLLSSPFIPCTNIVFIEIGERTFLEDFKRLCSAVISIKKDQYSQIPNKSHIKHLLKVAKEHRFSGMLVATKIP</sequence>
<dbReference type="AlphaFoldDB" id="A0A0L6UR28"/>
<comment type="caution">
    <text evidence="2">The sequence shown here is derived from an EMBL/GenBank/DDBJ whole genome shotgun (WGS) entry which is preliminary data.</text>
</comment>
<organism evidence="2 3">
    <name type="scientific">Puccinia sorghi</name>
    <dbReference type="NCBI Taxonomy" id="27349"/>
    <lineage>
        <taxon>Eukaryota</taxon>
        <taxon>Fungi</taxon>
        <taxon>Dikarya</taxon>
        <taxon>Basidiomycota</taxon>
        <taxon>Pucciniomycotina</taxon>
        <taxon>Pucciniomycetes</taxon>
        <taxon>Pucciniales</taxon>
        <taxon>Pucciniaceae</taxon>
        <taxon>Puccinia</taxon>
    </lineage>
</organism>
<dbReference type="EMBL" id="LAVV01009217">
    <property type="protein sequence ID" value="KNZ50986.1"/>
    <property type="molecule type" value="Genomic_DNA"/>
</dbReference>
<dbReference type="Proteomes" id="UP000037035">
    <property type="component" value="Unassembled WGS sequence"/>
</dbReference>
<gene>
    <name evidence="2" type="ORF">VP01_4143g1</name>
</gene>
<feature type="signal peptide" evidence="1">
    <location>
        <begin position="1"/>
        <end position="20"/>
    </location>
</feature>
<keyword evidence="1" id="KW-0732">Signal</keyword>
<accession>A0A0L6UR28</accession>
<feature type="chain" id="PRO_5005568047" evidence="1">
    <location>
        <begin position="21"/>
        <end position="285"/>
    </location>
</feature>
<keyword evidence="3" id="KW-1185">Reference proteome</keyword>
<evidence type="ECO:0000256" key="1">
    <source>
        <dbReference type="SAM" id="SignalP"/>
    </source>
</evidence>
<dbReference type="VEuPathDB" id="FungiDB:VP01_4143g1"/>
<dbReference type="OrthoDB" id="1097892at2759"/>